<keyword evidence="1" id="KW-1133">Transmembrane helix</keyword>
<protein>
    <submittedName>
        <fullName evidence="2">Uncharacterized protein</fullName>
    </submittedName>
</protein>
<reference evidence="2 3" key="2">
    <citation type="submission" date="2017-12" db="EMBL/GenBank/DDBJ databases">
        <title>Genome sequence of Rhizobium sullae HCNT1 isolated from Sulla coronaria nodules and featuring peculiar denitrification phenotypes.</title>
        <authorList>
            <person name="De Diego-Diaz B."/>
            <person name="Treu L."/>
            <person name="Campanaro S."/>
            <person name="Da Silva Duarte V."/>
            <person name="Basaglia M."/>
            <person name="Favaro L."/>
            <person name="Casella S."/>
            <person name="Squartini A."/>
        </authorList>
    </citation>
    <scope>NUCLEOTIDE SEQUENCE [LARGE SCALE GENOMIC DNA]</scope>
    <source>
        <strain evidence="2 3">HCNT1</strain>
    </source>
</reference>
<organism evidence="2 3">
    <name type="scientific">Rhizobium sullae</name>
    <name type="common">Rhizobium hedysari</name>
    <dbReference type="NCBI Taxonomy" id="50338"/>
    <lineage>
        <taxon>Bacteria</taxon>
        <taxon>Pseudomonadati</taxon>
        <taxon>Pseudomonadota</taxon>
        <taxon>Alphaproteobacteria</taxon>
        <taxon>Hyphomicrobiales</taxon>
        <taxon>Rhizobiaceae</taxon>
        <taxon>Rhizobium/Agrobacterium group</taxon>
        <taxon>Rhizobium</taxon>
    </lineage>
</organism>
<dbReference type="RefSeq" id="WP_100772855.1">
    <property type="nucleotide sequence ID" value="NZ_PIQN01000025.1"/>
</dbReference>
<accession>A0A2N0D1B4</accession>
<evidence type="ECO:0000256" key="1">
    <source>
        <dbReference type="SAM" id="Phobius"/>
    </source>
</evidence>
<dbReference type="Proteomes" id="UP000232164">
    <property type="component" value="Unassembled WGS sequence"/>
</dbReference>
<keyword evidence="1" id="KW-0472">Membrane</keyword>
<evidence type="ECO:0000313" key="2">
    <source>
        <dbReference type="EMBL" id="PKA39904.1"/>
    </source>
</evidence>
<comment type="caution">
    <text evidence="2">The sequence shown here is derived from an EMBL/GenBank/DDBJ whole genome shotgun (WGS) entry which is preliminary data.</text>
</comment>
<dbReference type="AlphaFoldDB" id="A0A2N0D1B4"/>
<name>A0A2N0D1B4_RHISU</name>
<feature type="transmembrane region" description="Helical" evidence="1">
    <location>
        <begin position="18"/>
        <end position="40"/>
    </location>
</feature>
<keyword evidence="1" id="KW-0812">Transmembrane</keyword>
<dbReference type="EMBL" id="PIQN01000025">
    <property type="protein sequence ID" value="PKA39904.1"/>
    <property type="molecule type" value="Genomic_DNA"/>
</dbReference>
<reference evidence="2 3" key="1">
    <citation type="submission" date="2017-11" db="EMBL/GenBank/DDBJ databases">
        <authorList>
            <person name="Han C.G."/>
        </authorList>
    </citation>
    <scope>NUCLEOTIDE SEQUENCE [LARGE SCALE GENOMIC DNA]</scope>
    <source>
        <strain evidence="2 3">HCNT1</strain>
    </source>
</reference>
<evidence type="ECO:0000313" key="3">
    <source>
        <dbReference type="Proteomes" id="UP000232164"/>
    </source>
</evidence>
<gene>
    <name evidence="2" type="ORF">CWR43_29955</name>
</gene>
<proteinExistence type="predicted"/>
<sequence length="137" mass="14606">MRETETRGWATYQPSKSVWAWSVVGASVLTMIVGFTWGGWTTGGRASVMADIAARNARAGLVADMCVEKFVSSADAAANLKALKAASSWERDSFIEKGGWTTIAGVEKSIPNAADRCAEALIEMKEIPAQETSVTDS</sequence>